<comment type="caution">
    <text evidence="1">The sequence shown here is derived from an EMBL/GenBank/DDBJ whole genome shotgun (WGS) entry which is preliminary data.</text>
</comment>
<name>A0A218WY68_PUNGR</name>
<protein>
    <submittedName>
        <fullName evidence="1">Uncharacterized protein</fullName>
    </submittedName>
</protein>
<sequence length="83" mass="9547">MSFSLRSIEHGFAKVRSLVQFDAIPTKNDETRQLKEPKIVPRSDLIDEPSTRITVSLIVKLDHDPYVLGNHFLTVEGTEEKRR</sequence>
<dbReference type="Proteomes" id="UP000197138">
    <property type="component" value="Unassembled WGS sequence"/>
</dbReference>
<accession>A0A218WY68</accession>
<organism evidence="1 2">
    <name type="scientific">Punica granatum</name>
    <name type="common">Pomegranate</name>
    <dbReference type="NCBI Taxonomy" id="22663"/>
    <lineage>
        <taxon>Eukaryota</taxon>
        <taxon>Viridiplantae</taxon>
        <taxon>Streptophyta</taxon>
        <taxon>Embryophyta</taxon>
        <taxon>Tracheophyta</taxon>
        <taxon>Spermatophyta</taxon>
        <taxon>Magnoliopsida</taxon>
        <taxon>eudicotyledons</taxon>
        <taxon>Gunneridae</taxon>
        <taxon>Pentapetalae</taxon>
        <taxon>rosids</taxon>
        <taxon>malvids</taxon>
        <taxon>Myrtales</taxon>
        <taxon>Lythraceae</taxon>
        <taxon>Punica</taxon>
    </lineage>
</organism>
<proteinExistence type="predicted"/>
<evidence type="ECO:0000313" key="1">
    <source>
        <dbReference type="EMBL" id="OWM76992.1"/>
    </source>
</evidence>
<dbReference type="AlphaFoldDB" id="A0A218WY68"/>
<evidence type="ECO:0000313" key="2">
    <source>
        <dbReference type="Proteomes" id="UP000197138"/>
    </source>
</evidence>
<dbReference type="EMBL" id="MTKT01002940">
    <property type="protein sequence ID" value="OWM76992.1"/>
    <property type="molecule type" value="Genomic_DNA"/>
</dbReference>
<reference evidence="2" key="1">
    <citation type="journal article" date="2017" name="Plant J.">
        <title>The pomegranate (Punica granatum L.) genome and the genomics of punicalagin biosynthesis.</title>
        <authorList>
            <person name="Qin G."/>
            <person name="Xu C."/>
            <person name="Ming R."/>
            <person name="Tang H."/>
            <person name="Guyot R."/>
            <person name="Kramer E.M."/>
            <person name="Hu Y."/>
            <person name="Yi X."/>
            <person name="Qi Y."/>
            <person name="Xu X."/>
            <person name="Gao Z."/>
            <person name="Pan H."/>
            <person name="Jian J."/>
            <person name="Tian Y."/>
            <person name="Yue Z."/>
            <person name="Xu Y."/>
        </authorList>
    </citation>
    <scope>NUCLEOTIDE SEQUENCE [LARGE SCALE GENOMIC DNA]</scope>
    <source>
        <strain evidence="2">cv. Dabenzi</strain>
    </source>
</reference>
<gene>
    <name evidence="1" type="ORF">CDL15_Pgr011717</name>
</gene>